<sequence>MVGLKEFVQDIKGSGRLDTMVRDPRAQFVDPNTQRDFLGAQLFPRQNKEKNEYKESRVQVLIFPARDNSPYSPPVHQHSYAEAPGIVRLGHIDSGASLTGDNYESMLEYFRINEGIGQQQLLNWLDSVTSGAMSIKGEIQCWELISTGQVTITIDNTTYTADYPAPAENRFNATGDWSAKTNGVSDFDPFDDLQKAYKLLWDAGFDIYRQITSNAVVGVMAANTRVRANAGYLTTKSGAIVQNQAIPVDSLALANESLRSSAQSGGSRVPPIETYDLNYNIADPGVDMAAQPSLSKNRQYFLPRNIWVVIGRTNQNYLILSEDAINKEILGNMTNTLGYTGVGKVPTY</sequence>
<evidence type="ECO:0000313" key="2">
    <source>
        <dbReference type="Proteomes" id="UP000003477"/>
    </source>
</evidence>
<dbReference type="AlphaFoldDB" id="G5JD42"/>
<evidence type="ECO:0000313" key="1">
    <source>
        <dbReference type="EMBL" id="EHJ09877.1"/>
    </source>
</evidence>
<protein>
    <submittedName>
        <fullName evidence="1">Uncharacterized protein</fullName>
    </submittedName>
</protein>
<dbReference type="GeneID" id="88768659"/>
<comment type="caution">
    <text evidence="1">The sequence shown here is derived from an EMBL/GenBank/DDBJ whole genome shotgun (WGS) entry which is preliminary data.</text>
</comment>
<dbReference type="EMBL" id="AESD01000826">
    <property type="protein sequence ID" value="EHJ09877.1"/>
    <property type="molecule type" value="Genomic_DNA"/>
</dbReference>
<feature type="non-terminal residue" evidence="1">
    <location>
        <position position="348"/>
    </location>
</feature>
<dbReference type="RefSeq" id="WP_007313097.1">
    <property type="nucleotide sequence ID" value="NZ_AESD01000826.1"/>
</dbReference>
<proteinExistence type="predicted"/>
<accession>G5JD42</accession>
<name>G5JD42_CROWT</name>
<dbReference type="InterPro" id="IPR005564">
    <property type="entry name" value="Major_capsid_GpE"/>
</dbReference>
<reference evidence="1 2" key="1">
    <citation type="journal article" date="2011" name="Front. Microbiol.">
        <title>Two Strains of Crocosphaera watsonii with Highly Conserved Genomes are Distinguished by Strain-Specific Features.</title>
        <authorList>
            <person name="Bench S.R."/>
            <person name="Ilikchyan I.N."/>
            <person name="Tripp H.J."/>
            <person name="Zehr J.P."/>
        </authorList>
    </citation>
    <scope>NUCLEOTIDE SEQUENCE [LARGE SCALE GENOMIC DNA]</scope>
    <source>
        <strain evidence="1 2">WH 0003</strain>
    </source>
</reference>
<dbReference type="Pfam" id="PF03864">
    <property type="entry name" value="Phage_cap_E"/>
    <property type="match status" value="1"/>
</dbReference>
<dbReference type="Proteomes" id="UP000003477">
    <property type="component" value="Unassembled WGS sequence"/>
</dbReference>
<organism evidence="1 2">
    <name type="scientific">Crocosphaera watsonii WH 0003</name>
    <dbReference type="NCBI Taxonomy" id="423471"/>
    <lineage>
        <taxon>Bacteria</taxon>
        <taxon>Bacillati</taxon>
        <taxon>Cyanobacteriota</taxon>
        <taxon>Cyanophyceae</taxon>
        <taxon>Oscillatoriophycideae</taxon>
        <taxon>Chroococcales</taxon>
        <taxon>Aphanothecaceae</taxon>
        <taxon>Crocosphaera</taxon>
    </lineage>
</organism>
<gene>
    <name evidence="1" type="ORF">CWATWH0003_5340t6</name>
</gene>